<accession>A0A2A2KX41</accession>
<proteinExistence type="predicted"/>
<gene>
    <name evidence="1" type="ORF">WR25_09555</name>
</gene>
<evidence type="ECO:0000313" key="2">
    <source>
        <dbReference type="Proteomes" id="UP000218231"/>
    </source>
</evidence>
<comment type="caution">
    <text evidence="1">The sequence shown here is derived from an EMBL/GenBank/DDBJ whole genome shotgun (WGS) entry which is preliminary data.</text>
</comment>
<dbReference type="AlphaFoldDB" id="A0A2A2KX41"/>
<organism evidence="1 2">
    <name type="scientific">Diploscapter pachys</name>
    <dbReference type="NCBI Taxonomy" id="2018661"/>
    <lineage>
        <taxon>Eukaryota</taxon>
        <taxon>Metazoa</taxon>
        <taxon>Ecdysozoa</taxon>
        <taxon>Nematoda</taxon>
        <taxon>Chromadorea</taxon>
        <taxon>Rhabditida</taxon>
        <taxon>Rhabditina</taxon>
        <taxon>Rhabditomorpha</taxon>
        <taxon>Rhabditoidea</taxon>
        <taxon>Rhabditidae</taxon>
        <taxon>Diploscapter</taxon>
    </lineage>
</organism>
<dbReference type="EMBL" id="LIAE01007551">
    <property type="protein sequence ID" value="PAV78500.1"/>
    <property type="molecule type" value="Genomic_DNA"/>
</dbReference>
<dbReference type="Proteomes" id="UP000218231">
    <property type="component" value="Unassembled WGS sequence"/>
</dbReference>
<keyword evidence="2" id="KW-1185">Reference proteome</keyword>
<name>A0A2A2KX41_9BILA</name>
<sequence>MGKDEYEFLRDYWKQAKPGQSGEFHDVDESLCSEIKLMTSVSGHYESIETATKELSKQVVETLSPFLCDEQKAVANSGVTQGKYEIPFIQILCENLLKFHDESIKEQIQEKNLTDDEMDLYDEMKKRHSKRCKSAIARFKSGPISRKKTK</sequence>
<reference evidence="1 2" key="1">
    <citation type="journal article" date="2017" name="Curr. Biol.">
        <title>Genome architecture and evolution of a unichromosomal asexual nematode.</title>
        <authorList>
            <person name="Fradin H."/>
            <person name="Zegar C."/>
            <person name="Gutwein M."/>
            <person name="Lucas J."/>
            <person name="Kovtun M."/>
            <person name="Corcoran D."/>
            <person name="Baugh L.R."/>
            <person name="Kiontke K."/>
            <person name="Gunsalus K."/>
            <person name="Fitch D.H."/>
            <person name="Piano F."/>
        </authorList>
    </citation>
    <scope>NUCLEOTIDE SEQUENCE [LARGE SCALE GENOMIC DNA]</scope>
    <source>
        <strain evidence="1">PF1309</strain>
    </source>
</reference>
<evidence type="ECO:0000313" key="1">
    <source>
        <dbReference type="EMBL" id="PAV78500.1"/>
    </source>
</evidence>
<protein>
    <submittedName>
        <fullName evidence="1">Uncharacterized protein</fullName>
    </submittedName>
</protein>